<feature type="domain" description="Virulence-associated protein E-like" evidence="3">
    <location>
        <begin position="452"/>
        <end position="668"/>
    </location>
</feature>
<feature type="compositionally biased region" description="Basic and acidic residues" evidence="2">
    <location>
        <begin position="758"/>
        <end position="767"/>
    </location>
</feature>
<comment type="caution">
    <text evidence="5">The sequence shown here is derived from an EMBL/GenBank/DDBJ whole genome shotgun (WGS) entry which is preliminary data.</text>
</comment>
<keyword evidence="6" id="KW-1185">Reference proteome</keyword>
<keyword evidence="1" id="KW-0175">Coiled coil</keyword>
<accession>A0A9X2HSC8</accession>
<dbReference type="PANTHER" id="PTHR34985:SF1">
    <property type="entry name" value="SLR0554 PROTEIN"/>
    <property type="match status" value="1"/>
</dbReference>
<dbReference type="InterPro" id="IPR027417">
    <property type="entry name" value="P-loop_NTPase"/>
</dbReference>
<dbReference type="InterPro" id="IPR007936">
    <property type="entry name" value="VapE-like_dom"/>
</dbReference>
<dbReference type="RefSeq" id="WP_254289647.1">
    <property type="nucleotide sequence ID" value="NZ_JAMLDY010000014.1"/>
</dbReference>
<evidence type="ECO:0000256" key="1">
    <source>
        <dbReference type="SAM" id="Coils"/>
    </source>
</evidence>
<proteinExistence type="predicted"/>
<reference evidence="5" key="1">
    <citation type="submission" date="2022-05" db="EMBL/GenBank/DDBJ databases">
        <title>Sphingomonas sp. strain RP10 Genome sequencing and assembly.</title>
        <authorList>
            <person name="Kim I."/>
        </authorList>
    </citation>
    <scope>NUCLEOTIDE SEQUENCE</scope>
    <source>
        <strain evidence="5">RP10</strain>
    </source>
</reference>
<gene>
    <name evidence="5" type="ORF">M9979_12260</name>
</gene>
<protein>
    <submittedName>
        <fullName evidence="5">Toprim domain-containing protein</fullName>
    </submittedName>
</protein>
<evidence type="ECO:0000313" key="6">
    <source>
        <dbReference type="Proteomes" id="UP001139486"/>
    </source>
</evidence>
<feature type="domain" description="Toprim" evidence="4">
    <location>
        <begin position="210"/>
        <end position="322"/>
    </location>
</feature>
<name>A0A9X2HSC8_9SPHN</name>
<dbReference type="Proteomes" id="UP001139486">
    <property type="component" value="Unassembled WGS sequence"/>
</dbReference>
<dbReference type="AlphaFoldDB" id="A0A9X2HSC8"/>
<organism evidence="5 6">
    <name type="scientific">Sphingomonas liriopis</name>
    <dbReference type="NCBI Taxonomy" id="2949094"/>
    <lineage>
        <taxon>Bacteria</taxon>
        <taxon>Pseudomonadati</taxon>
        <taxon>Pseudomonadota</taxon>
        <taxon>Alphaproteobacteria</taxon>
        <taxon>Sphingomonadales</taxon>
        <taxon>Sphingomonadaceae</taxon>
        <taxon>Sphingomonas</taxon>
    </lineage>
</organism>
<feature type="region of interest" description="Disordered" evidence="2">
    <location>
        <begin position="742"/>
        <end position="767"/>
    </location>
</feature>
<dbReference type="InterPro" id="IPR034154">
    <property type="entry name" value="TOPRIM_DnaG/twinkle"/>
</dbReference>
<evidence type="ECO:0000313" key="5">
    <source>
        <dbReference type="EMBL" id="MCP3735647.1"/>
    </source>
</evidence>
<dbReference type="SUPFAM" id="SSF52540">
    <property type="entry name" value="P-loop containing nucleoside triphosphate hydrolases"/>
    <property type="match status" value="1"/>
</dbReference>
<evidence type="ECO:0000259" key="4">
    <source>
        <dbReference type="Pfam" id="PF13362"/>
    </source>
</evidence>
<feature type="coiled-coil region" evidence="1">
    <location>
        <begin position="90"/>
        <end position="119"/>
    </location>
</feature>
<sequence length="767" mass="85020">MATRLAPSQSEVERAFADAMQAAGFNPGPINAGTDAFVRFDAPGDKKGKANGFYKLKHGDYPVGWFGDWKSGEQHQWFFADPNASPLSDAERAKIKREQARLKAEAAQAREQKQAEVAEKASWMWGKADANVEGHQYLARKRVAIPRGLRVFTAKDGTRLLAVPMFSFDMNGQPQLTNLQLIDGEGRKSFLKAGRVEGCFFSLKGDTSYIVLCEGVATAFSIWEATGLSVVAAFNSGNLIPVAKDFARNRPMATILIAGDDDVIAPDDWADRGAGKPWVNAGRQKAGAAAKAIGCRWIMPVFADGPARDRTDFNDLHLREGDKVVGAQVMGALRSVDAEDAEPGATIVEIEHVQDESWRTQIPETANGHPDGSNVQGVALYIANHRLLRGRLRFNTFTRTIELDGNDMEDFHVAEFRRVMHKDHFRARKSDVADEMIADARKSSFDPLTEYLAGLKWDGKPRLDMWMTRYLAAPDTAYVRAVARKTLVGSVARALDPGSKNDDMAILEGPQGTGKSTALRYLYGDRFFTDNLPDFHSKDSFQQLQGSWCVEVAELNKMSKADVGDVKQFLSRVEDKYRPPYERMPIRVRRRTVLWGTVNPDEGTGYLKDQTGNRRFYPIECGSIDLTGLLAARDQLWAEAAAAYRAGEKWHLTGELAEIAKEEQDKRREASPWEPVIANWLAEGARDEVTVAEILNHCLRIPAERQNVATSRMVGAALRGLKWTSVTKRLPSGKPAAVFMSPERKQQHALAGGPGPRDVFDDWGHGQ</sequence>
<dbReference type="Pfam" id="PF13362">
    <property type="entry name" value="Toprim_3"/>
    <property type="match status" value="1"/>
</dbReference>
<dbReference type="Pfam" id="PF05272">
    <property type="entry name" value="VapE-like_dom"/>
    <property type="match status" value="1"/>
</dbReference>
<dbReference type="CDD" id="cd01029">
    <property type="entry name" value="TOPRIM_primases"/>
    <property type="match status" value="1"/>
</dbReference>
<dbReference type="PANTHER" id="PTHR34985">
    <property type="entry name" value="SLR0554 PROTEIN"/>
    <property type="match status" value="1"/>
</dbReference>
<dbReference type="EMBL" id="JAMLDY010000014">
    <property type="protein sequence ID" value="MCP3735647.1"/>
    <property type="molecule type" value="Genomic_DNA"/>
</dbReference>
<dbReference type="InterPro" id="IPR006171">
    <property type="entry name" value="TOPRIM_dom"/>
</dbReference>
<evidence type="ECO:0000259" key="3">
    <source>
        <dbReference type="Pfam" id="PF05272"/>
    </source>
</evidence>
<evidence type="ECO:0000256" key="2">
    <source>
        <dbReference type="SAM" id="MobiDB-lite"/>
    </source>
</evidence>